<dbReference type="RefSeq" id="WP_032570066.1">
    <property type="nucleotide sequence ID" value="NZ_JGDM01000021.1"/>
</dbReference>
<proteinExistence type="predicted"/>
<organism evidence="2 3">
    <name type="scientific">Bacteroides fragilis str. 2-F-2 #4</name>
    <dbReference type="NCBI Taxonomy" id="1339280"/>
    <lineage>
        <taxon>Bacteria</taxon>
        <taxon>Pseudomonadati</taxon>
        <taxon>Bacteroidota</taxon>
        <taxon>Bacteroidia</taxon>
        <taxon>Bacteroidales</taxon>
        <taxon>Bacteroidaceae</taxon>
        <taxon>Bacteroides</taxon>
    </lineage>
</organism>
<dbReference type="Pfam" id="PF08800">
    <property type="entry name" value="BT4734-like_N"/>
    <property type="match status" value="1"/>
</dbReference>
<dbReference type="AlphaFoldDB" id="A0A015ZMD1"/>
<feature type="domain" description="BT4734-like N-terminal" evidence="1">
    <location>
        <begin position="64"/>
        <end position="176"/>
    </location>
</feature>
<sequence length="199" mass="23216">MMETTDYCFSFFRKPIQNIEPIRAVGIVDVYRYIIGHYAQPQTEALRLMMSSSEAKRYKATHFDYCTFSGLFRKRNEKELIMHSGLMCLDFDHVDNIGELKQQLLNHEYFDTELLFVSPSGNGLKWIIPVDLKGWEHSRYFKAVANYIKATGLPLVDMSGSDVARSCFLPYDPQAYINHKYKDDVEENIFRPRLGKCPF</sequence>
<dbReference type="PATRIC" id="fig|1339280.3.peg.1148"/>
<dbReference type="Proteomes" id="UP000022272">
    <property type="component" value="Unassembled WGS sequence"/>
</dbReference>
<gene>
    <name evidence="2" type="ORF">M076_1185</name>
</gene>
<dbReference type="InterPro" id="IPR014907">
    <property type="entry name" value="BT4734-like_N"/>
</dbReference>
<name>A0A015ZMD1_BACFG</name>
<evidence type="ECO:0000313" key="2">
    <source>
        <dbReference type="EMBL" id="EXZ45607.1"/>
    </source>
</evidence>
<dbReference type="EMBL" id="JGDM01000021">
    <property type="protein sequence ID" value="EXZ45607.1"/>
    <property type="molecule type" value="Genomic_DNA"/>
</dbReference>
<comment type="caution">
    <text evidence="2">The sequence shown here is derived from an EMBL/GenBank/DDBJ whole genome shotgun (WGS) entry which is preliminary data.</text>
</comment>
<protein>
    <submittedName>
        <fullName evidence="2">VirE N-terminal domain protein</fullName>
    </submittedName>
</protein>
<evidence type="ECO:0000313" key="3">
    <source>
        <dbReference type="Proteomes" id="UP000022272"/>
    </source>
</evidence>
<accession>A0A015ZMD1</accession>
<reference evidence="2 3" key="1">
    <citation type="submission" date="2014-02" db="EMBL/GenBank/DDBJ databases">
        <authorList>
            <person name="Sears C."/>
            <person name="Carroll K."/>
            <person name="Sack B.R."/>
            <person name="Qadri F."/>
            <person name="Myers L.L."/>
            <person name="Chung G.-T."/>
            <person name="Escheverria P."/>
            <person name="Fraser C.M."/>
            <person name="Sadzewicz L."/>
            <person name="Shefchek K.A."/>
            <person name="Tallon L."/>
            <person name="Das S.P."/>
            <person name="Daugherty S."/>
            <person name="Mongodin E.F."/>
        </authorList>
    </citation>
    <scope>NUCLEOTIDE SEQUENCE [LARGE SCALE GENOMIC DNA]</scope>
    <source>
        <strain evidence="2 3">2-F-2 #4</strain>
    </source>
</reference>
<evidence type="ECO:0000259" key="1">
    <source>
        <dbReference type="Pfam" id="PF08800"/>
    </source>
</evidence>